<dbReference type="Gene3D" id="2.20.70.70">
    <property type="match status" value="1"/>
</dbReference>
<evidence type="ECO:0000256" key="2">
    <source>
        <dbReference type="ARBA" id="ARBA00004752"/>
    </source>
</evidence>
<dbReference type="InterPro" id="IPR050515">
    <property type="entry name" value="Beta-lactam/transpept"/>
</dbReference>
<dbReference type="Pfam" id="PF03793">
    <property type="entry name" value="PASTA"/>
    <property type="match status" value="2"/>
</dbReference>
<evidence type="ECO:0000313" key="8">
    <source>
        <dbReference type="EMBL" id="VXB38572.1"/>
    </source>
</evidence>
<dbReference type="FunFam" id="3.30.70.2110:FF:000001">
    <property type="entry name" value="Penicillin-binding protein 1 (Peptidoglycan synthetase)"/>
    <property type="match status" value="1"/>
</dbReference>
<dbReference type="AlphaFoldDB" id="A0A1K1U5E2"/>
<dbReference type="InterPro" id="IPR012338">
    <property type="entry name" value="Beta-lactam/transpept-like"/>
</dbReference>
<accession>A0A1K1U5E2</accession>
<sequence length="718" mass="79136">MAMPKKNKMMNRGAAIASICFALFFFIILARFIYIQITGTVDGQVLAAKANEQYQSKKTLEAKRGSILDRNGNVIAEDTSVYKLIAIMSKKMTVDPKHPMHVVDKEKTAKELSKVIDMSESEILKRLNTKDAFQVEFGKAGKDISFSTKEKIEKLKLPGIAFEKDTKRYYPNGMFASNLIGYARLDEATKDMSGAMGLEKALNKYLKEKDGYVTYNSDRSGWALPNSKEDIVAPKDGKNVTLTIDQKIQAFLEESMTQVAKKYKPKKIIATVVDPKTGRVLAMGQRPSFNLNELDITNYNNDVISYAFEPGSTMKIFTLAAAIQEGVYQGSDKYQSGTYKVGGGLVRDHNNGNGWGKIDFHEGVLRSSNVAFAKLAKEKLGFTRYEQYLQKFHFYDKTGIDLPNEASSKINFRYEYDKASTAYGQASAITPIQQIEAATAIANGGTMMKPYVIDHITDPNTNKTILQHEPTVAGKPISSDTAKQVRDILGEVVSSKIGTGQPYQIKGFDVAGKTGTGQIGGAGGYLQGRNDYVFSFMGMAPKDDPKLLVYVAVQQPQLSETQTGSAPVSEIFNPVMKNSLLYLNIAPTKTDDKKSGKQKIKQETMPSFLDLEVKQAETEAKNKKLSPVVIGDGLSIKRQWPSAGSEFSESQKVFLKTAGKTIKMPDMTGWSRREVLQYASISGVHIETNGQGYAVKQSVKSGAEISDKVVTVTFKSPN</sequence>
<evidence type="ECO:0000256" key="6">
    <source>
        <dbReference type="ARBA" id="ARBA00034000"/>
    </source>
</evidence>
<dbReference type="CDD" id="cd06575">
    <property type="entry name" value="PASTA_Pbp2x-like_2"/>
    <property type="match status" value="1"/>
</dbReference>
<dbReference type="InterPro" id="IPR005543">
    <property type="entry name" value="PASTA_dom"/>
</dbReference>
<accession>A0A5C2CAW3</accession>
<dbReference type="Gene3D" id="3.40.710.10">
    <property type="entry name" value="DD-peptidase/beta-lactamase superfamily"/>
    <property type="match status" value="1"/>
</dbReference>
<keyword evidence="5" id="KW-0472">Membrane</keyword>
<name>A0A1K1U5E2_BACAB</name>
<dbReference type="GO" id="GO:0008658">
    <property type="term" value="F:penicillin binding"/>
    <property type="evidence" value="ECO:0007669"/>
    <property type="project" value="InterPro"/>
</dbReference>
<dbReference type="GO" id="GO:0005886">
    <property type="term" value="C:plasma membrane"/>
    <property type="evidence" value="ECO:0007669"/>
    <property type="project" value="TreeGrafter"/>
</dbReference>
<evidence type="ECO:0000313" key="9">
    <source>
        <dbReference type="Proteomes" id="UP000433089"/>
    </source>
</evidence>
<comment type="similarity">
    <text evidence="3">Belongs to the transpeptidase family.</text>
</comment>
<dbReference type="GO" id="GO:0009252">
    <property type="term" value="P:peptidoglycan biosynthetic process"/>
    <property type="evidence" value="ECO:0007669"/>
    <property type="project" value="UniProtKB-UniPathway"/>
</dbReference>
<dbReference type="SUPFAM" id="SSF56601">
    <property type="entry name" value="beta-lactamase/transpeptidase-like"/>
    <property type="match status" value="1"/>
</dbReference>
<comment type="catalytic activity">
    <reaction evidence="6">
        <text>Preferential cleavage: (Ac)2-L-Lys-D-Ala-|-D-Ala. Also transpeptidation of peptidyl-alanyl moieties that are N-acyl substituents of D-alanine.</text>
        <dbReference type="EC" id="3.4.16.4"/>
    </reaction>
</comment>
<dbReference type="PROSITE" id="PS51178">
    <property type="entry name" value="PASTA"/>
    <property type="match status" value="1"/>
</dbReference>
<dbReference type="InterPro" id="IPR001460">
    <property type="entry name" value="PCN-bd_Tpept"/>
</dbReference>
<dbReference type="EC" id="3.4.16.4" evidence="4"/>
<dbReference type="SMART" id="SM00740">
    <property type="entry name" value="PASTA"/>
    <property type="match status" value="2"/>
</dbReference>
<dbReference type="Proteomes" id="UP000433089">
    <property type="component" value="Unassembled WGS sequence"/>
</dbReference>
<dbReference type="Pfam" id="PF03717">
    <property type="entry name" value="PBP_dimer"/>
    <property type="match status" value="1"/>
</dbReference>
<dbReference type="EMBL" id="CABWLH010000009">
    <property type="protein sequence ID" value="VXB38572.1"/>
    <property type="molecule type" value="Genomic_DNA"/>
</dbReference>
<evidence type="ECO:0000256" key="4">
    <source>
        <dbReference type="ARBA" id="ARBA00012448"/>
    </source>
</evidence>
<dbReference type="FunFam" id="3.40.710.10:FF:000026">
    <property type="entry name" value="Penicillin-binding protein 1"/>
    <property type="match status" value="1"/>
</dbReference>
<dbReference type="PANTHER" id="PTHR30627:SF26">
    <property type="entry name" value="PENICILLIN-BINDING PROTEIN 2B"/>
    <property type="match status" value="1"/>
</dbReference>
<dbReference type="SUPFAM" id="SSF56519">
    <property type="entry name" value="Penicillin binding protein dimerisation domain"/>
    <property type="match status" value="1"/>
</dbReference>
<proteinExistence type="inferred from homology"/>
<dbReference type="InterPro" id="IPR005311">
    <property type="entry name" value="PBP_dimer"/>
</dbReference>
<dbReference type="UniPathway" id="UPA00219"/>
<dbReference type="GO" id="GO:0071555">
    <property type="term" value="P:cell wall organization"/>
    <property type="evidence" value="ECO:0007669"/>
    <property type="project" value="TreeGrafter"/>
</dbReference>
<accession>A0A653Q948</accession>
<dbReference type="SUPFAM" id="SSF54184">
    <property type="entry name" value="Penicillin-binding protein 2x (pbp-2x), c-terminal domain"/>
    <property type="match status" value="2"/>
</dbReference>
<evidence type="ECO:0000256" key="3">
    <source>
        <dbReference type="ARBA" id="ARBA00007171"/>
    </source>
</evidence>
<protein>
    <recommendedName>
        <fullName evidence="4">serine-type D-Ala-D-Ala carboxypeptidase</fullName>
        <ecNumber evidence="4">3.4.16.4</ecNumber>
    </recommendedName>
</protein>
<evidence type="ECO:0000259" key="7">
    <source>
        <dbReference type="PROSITE" id="PS51178"/>
    </source>
</evidence>
<comment type="pathway">
    <text evidence="2">Cell wall biogenesis; peptidoglycan biosynthesis.</text>
</comment>
<dbReference type="Gene3D" id="3.90.1310.10">
    <property type="entry name" value="Penicillin-binding protein 2a (Domain 2)"/>
    <property type="match status" value="1"/>
</dbReference>
<comment type="subcellular location">
    <subcellularLocation>
        <location evidence="1">Membrane</location>
    </subcellularLocation>
</comment>
<reference evidence="8 9" key="1">
    <citation type="submission" date="2019-10" db="EMBL/GenBank/DDBJ databases">
        <authorList>
            <person name="Karimi E."/>
        </authorList>
    </citation>
    <scope>NUCLEOTIDE SEQUENCE [LARGE SCALE GENOMIC DNA]</scope>
    <source>
        <strain evidence="8">Bacillus sp. 348</strain>
    </source>
</reference>
<gene>
    <name evidence="8" type="primary">pbpB</name>
    <name evidence="8" type="ORF">BACI348_40614</name>
</gene>
<dbReference type="Pfam" id="PF00905">
    <property type="entry name" value="Transpeptidase"/>
    <property type="match status" value="1"/>
</dbReference>
<dbReference type="InterPro" id="IPR036138">
    <property type="entry name" value="PBP_dimer_sf"/>
</dbReference>
<evidence type="ECO:0000256" key="5">
    <source>
        <dbReference type="ARBA" id="ARBA00023136"/>
    </source>
</evidence>
<dbReference type="CDD" id="cd06576">
    <property type="entry name" value="PASTA_Pbp2x-like_1"/>
    <property type="match status" value="1"/>
</dbReference>
<feature type="domain" description="PASTA" evidence="7">
    <location>
        <begin position="659"/>
        <end position="716"/>
    </location>
</feature>
<organism evidence="8 9">
    <name type="scientific">Bacillus altitudinis</name>
    <dbReference type="NCBI Taxonomy" id="293387"/>
    <lineage>
        <taxon>Bacteria</taxon>
        <taxon>Bacillati</taxon>
        <taxon>Bacillota</taxon>
        <taxon>Bacilli</taxon>
        <taxon>Bacillales</taxon>
        <taxon>Bacillaceae</taxon>
        <taxon>Bacillus</taxon>
    </lineage>
</organism>
<dbReference type="PANTHER" id="PTHR30627">
    <property type="entry name" value="PEPTIDOGLYCAN D,D-TRANSPEPTIDASE"/>
    <property type="match status" value="1"/>
</dbReference>
<dbReference type="GO" id="GO:0009002">
    <property type="term" value="F:serine-type D-Ala-D-Ala carboxypeptidase activity"/>
    <property type="evidence" value="ECO:0007669"/>
    <property type="project" value="UniProtKB-EC"/>
</dbReference>
<dbReference type="Gene3D" id="3.30.70.2110">
    <property type="match status" value="1"/>
</dbReference>
<evidence type="ECO:0000256" key="1">
    <source>
        <dbReference type="ARBA" id="ARBA00004370"/>
    </source>
</evidence>